<sequence>MFIKRFGTYYAYIWRMVLSSFISPLVLASQLGTLEAPSRPTPVAFTPPLHLRPRGVGVWEGSATAPWDNC</sequence>
<name>A0ACB7PS81_9PEZI</name>
<dbReference type="EMBL" id="JAGIZQ010000001">
    <property type="protein sequence ID" value="KAH6650381.1"/>
    <property type="molecule type" value="Genomic_DNA"/>
</dbReference>
<reference evidence="1 2" key="1">
    <citation type="journal article" date="2021" name="Nat. Commun.">
        <title>Genetic determinants of endophytism in the Arabidopsis root mycobiome.</title>
        <authorList>
            <person name="Mesny F."/>
            <person name="Miyauchi S."/>
            <person name="Thiergart T."/>
            <person name="Pickel B."/>
            <person name="Atanasova L."/>
            <person name="Karlsson M."/>
            <person name="Huettel B."/>
            <person name="Barry K.W."/>
            <person name="Haridas S."/>
            <person name="Chen C."/>
            <person name="Bauer D."/>
            <person name="Andreopoulos W."/>
            <person name="Pangilinan J."/>
            <person name="LaButti K."/>
            <person name="Riley R."/>
            <person name="Lipzen A."/>
            <person name="Clum A."/>
            <person name="Drula E."/>
            <person name="Henrissat B."/>
            <person name="Kohler A."/>
            <person name="Grigoriev I.V."/>
            <person name="Martin F.M."/>
            <person name="Hacquard S."/>
        </authorList>
    </citation>
    <scope>NUCLEOTIDE SEQUENCE [LARGE SCALE GENOMIC DNA]</scope>
    <source>
        <strain evidence="1 2">MPI-SDFR-AT-0079</strain>
    </source>
</reference>
<proteinExistence type="predicted"/>
<accession>A0ACB7PS81</accession>
<evidence type="ECO:0000313" key="2">
    <source>
        <dbReference type="Proteomes" id="UP000724584"/>
    </source>
</evidence>
<dbReference type="Proteomes" id="UP000724584">
    <property type="component" value="Unassembled WGS sequence"/>
</dbReference>
<comment type="caution">
    <text evidence="1">The sequence shown here is derived from an EMBL/GenBank/DDBJ whole genome shotgun (WGS) entry which is preliminary data.</text>
</comment>
<gene>
    <name evidence="1" type="ORF">F5144DRAFT_43229</name>
</gene>
<evidence type="ECO:0000313" key="1">
    <source>
        <dbReference type="EMBL" id="KAH6650381.1"/>
    </source>
</evidence>
<organism evidence="1 2">
    <name type="scientific">Chaetomium tenue</name>
    <dbReference type="NCBI Taxonomy" id="1854479"/>
    <lineage>
        <taxon>Eukaryota</taxon>
        <taxon>Fungi</taxon>
        <taxon>Dikarya</taxon>
        <taxon>Ascomycota</taxon>
        <taxon>Pezizomycotina</taxon>
        <taxon>Sordariomycetes</taxon>
        <taxon>Sordariomycetidae</taxon>
        <taxon>Sordariales</taxon>
        <taxon>Chaetomiaceae</taxon>
        <taxon>Chaetomium</taxon>
    </lineage>
</organism>
<keyword evidence="2" id="KW-1185">Reference proteome</keyword>
<protein>
    <submittedName>
        <fullName evidence="1">Uncharacterized protein</fullName>
    </submittedName>
</protein>